<dbReference type="Gene3D" id="3.40.50.150">
    <property type="entry name" value="Vaccinia Virus protein VP39"/>
    <property type="match status" value="1"/>
</dbReference>
<dbReference type="EMBL" id="CABPRZ010000003">
    <property type="protein sequence ID" value="VVD82164.1"/>
    <property type="molecule type" value="Genomic_DNA"/>
</dbReference>
<feature type="domain" description="Methyltransferase type 11" evidence="1">
    <location>
        <begin position="40"/>
        <end position="127"/>
    </location>
</feature>
<dbReference type="PANTHER" id="PTHR45180">
    <property type="entry name" value="OS01G0307686 PROTEIN"/>
    <property type="match status" value="1"/>
</dbReference>
<dbReference type="CDD" id="cd02440">
    <property type="entry name" value="AdoMet_MTases"/>
    <property type="match status" value="1"/>
</dbReference>
<dbReference type="PANTHER" id="PTHR45180:SF1">
    <property type="entry name" value="OS01G0307686 PROTEIN"/>
    <property type="match status" value="1"/>
</dbReference>
<dbReference type="GO" id="GO:0008757">
    <property type="term" value="F:S-adenosylmethionine-dependent methyltransferase activity"/>
    <property type="evidence" value="ECO:0007669"/>
    <property type="project" value="InterPro"/>
</dbReference>
<dbReference type="OrthoDB" id="9797252at2"/>
<gene>
    <name evidence="2" type="ORF">PTE30175_01121</name>
</gene>
<proteinExistence type="predicted"/>
<keyword evidence="2" id="KW-0489">Methyltransferase</keyword>
<keyword evidence="2" id="KW-0808">Transferase</keyword>
<keyword evidence="3" id="KW-1185">Reference proteome</keyword>
<dbReference type="AlphaFoldDB" id="A0A5E4T6Y2"/>
<sequence length="248" mass="27311">MTKDYFSVQSAAYRESRPTYPDAFFAWLASIAPERHLAWDCGCGSGQATVGLANHFDRVIATDLSANQIAQAPGVPNVEYRVEAGEATTLAAQSVDLTLVAQALHWFDLDAFYPEVHRVTRPGGVFVAISYNFLEISPALDVLVNRLYSDVLGAYWPPERRHVENGYRSLPFPFVRLPSYAGMLAADWDLAHLLRYFDSWSATAAYLRQTGVDPVAAMRDEFAAAWGNPSAVRRVAWPLTVHAGTVGG</sequence>
<reference evidence="2 3" key="1">
    <citation type="submission" date="2019-08" db="EMBL/GenBank/DDBJ databases">
        <authorList>
            <person name="Peeters C."/>
        </authorList>
    </citation>
    <scope>NUCLEOTIDE SEQUENCE [LARGE SCALE GENOMIC DNA]</scope>
    <source>
        <strain evidence="2 3">LMG 30175</strain>
    </source>
</reference>
<dbReference type="InterPro" id="IPR029063">
    <property type="entry name" value="SAM-dependent_MTases_sf"/>
</dbReference>
<organism evidence="2 3">
    <name type="scientific">Pandoraea terrae</name>
    <dbReference type="NCBI Taxonomy" id="1537710"/>
    <lineage>
        <taxon>Bacteria</taxon>
        <taxon>Pseudomonadati</taxon>
        <taxon>Pseudomonadota</taxon>
        <taxon>Betaproteobacteria</taxon>
        <taxon>Burkholderiales</taxon>
        <taxon>Burkholderiaceae</taxon>
        <taxon>Pandoraea</taxon>
    </lineage>
</organism>
<dbReference type="Pfam" id="PF08241">
    <property type="entry name" value="Methyltransf_11"/>
    <property type="match status" value="1"/>
</dbReference>
<dbReference type="InterPro" id="IPR013216">
    <property type="entry name" value="Methyltransf_11"/>
</dbReference>
<evidence type="ECO:0000313" key="3">
    <source>
        <dbReference type="Proteomes" id="UP000414233"/>
    </source>
</evidence>
<dbReference type="Proteomes" id="UP000414233">
    <property type="component" value="Unassembled WGS sequence"/>
</dbReference>
<evidence type="ECO:0000313" key="2">
    <source>
        <dbReference type="EMBL" id="VVD82164.1"/>
    </source>
</evidence>
<protein>
    <submittedName>
        <fullName evidence="2">SAM-dependent methyltransferase</fullName>
    </submittedName>
</protein>
<dbReference type="GO" id="GO:0032259">
    <property type="term" value="P:methylation"/>
    <property type="evidence" value="ECO:0007669"/>
    <property type="project" value="UniProtKB-KW"/>
</dbReference>
<accession>A0A5E4T6Y2</accession>
<name>A0A5E4T6Y2_9BURK</name>
<dbReference type="RefSeq" id="WP_150696047.1">
    <property type="nucleotide sequence ID" value="NZ_CABPRZ010000003.1"/>
</dbReference>
<dbReference type="SUPFAM" id="SSF53335">
    <property type="entry name" value="S-adenosyl-L-methionine-dependent methyltransferases"/>
    <property type="match status" value="1"/>
</dbReference>
<evidence type="ECO:0000259" key="1">
    <source>
        <dbReference type="Pfam" id="PF08241"/>
    </source>
</evidence>